<evidence type="ECO:0000313" key="4">
    <source>
        <dbReference type="Proteomes" id="UP000237381"/>
    </source>
</evidence>
<evidence type="ECO:0000256" key="2">
    <source>
        <dbReference type="SAM" id="SignalP"/>
    </source>
</evidence>
<reference evidence="3 4" key="1">
    <citation type="submission" date="2018-01" db="EMBL/GenBank/DDBJ databases">
        <title>Genomic Encyclopedia of Type Strains, Phase III (KMG-III): the genomes of soil and plant-associated and newly described type strains.</title>
        <authorList>
            <person name="Whitman W."/>
        </authorList>
    </citation>
    <scope>NUCLEOTIDE SEQUENCE [LARGE SCALE GENOMIC DNA]</scope>
    <source>
        <strain evidence="3 4">JCM 18070</strain>
    </source>
</reference>
<keyword evidence="2" id="KW-0732">Signal</keyword>
<sequence>MKRILFASFALLACATAFAQAPSASEHPHHHHGKHRKTHHAQAKHHENHKSDSVADRAEPLESADFTR</sequence>
<accession>A0A2S4LVF5</accession>
<protein>
    <submittedName>
        <fullName evidence="3">Uncharacterized protein</fullName>
    </submittedName>
</protein>
<dbReference type="EMBL" id="PQGA01000024">
    <property type="protein sequence ID" value="POR46418.1"/>
    <property type="molecule type" value="Genomic_DNA"/>
</dbReference>
<feature type="region of interest" description="Disordered" evidence="1">
    <location>
        <begin position="20"/>
        <end position="68"/>
    </location>
</feature>
<dbReference type="Proteomes" id="UP000237381">
    <property type="component" value="Unassembled WGS sequence"/>
</dbReference>
<dbReference type="AlphaFoldDB" id="A0A2S4LVF5"/>
<keyword evidence="4" id="KW-1185">Reference proteome</keyword>
<evidence type="ECO:0000313" key="3">
    <source>
        <dbReference type="EMBL" id="POR46418.1"/>
    </source>
</evidence>
<evidence type="ECO:0000256" key="1">
    <source>
        <dbReference type="SAM" id="MobiDB-lite"/>
    </source>
</evidence>
<gene>
    <name evidence="3" type="ORF">B0G62_12411</name>
</gene>
<name>A0A2S4LVF5_9BURK</name>
<feature type="signal peptide" evidence="2">
    <location>
        <begin position="1"/>
        <end position="19"/>
    </location>
</feature>
<feature type="compositionally biased region" description="Basic residues" evidence="1">
    <location>
        <begin position="28"/>
        <end position="48"/>
    </location>
</feature>
<dbReference type="RefSeq" id="WP_103707280.1">
    <property type="nucleotide sequence ID" value="NZ_PQGA01000024.1"/>
</dbReference>
<organism evidence="3 4">
    <name type="scientific">Paraburkholderia eburnea</name>
    <dbReference type="NCBI Taxonomy" id="1189126"/>
    <lineage>
        <taxon>Bacteria</taxon>
        <taxon>Pseudomonadati</taxon>
        <taxon>Pseudomonadota</taxon>
        <taxon>Betaproteobacteria</taxon>
        <taxon>Burkholderiales</taxon>
        <taxon>Burkholderiaceae</taxon>
        <taxon>Paraburkholderia</taxon>
    </lineage>
</organism>
<proteinExistence type="predicted"/>
<comment type="caution">
    <text evidence="3">The sequence shown here is derived from an EMBL/GenBank/DDBJ whole genome shotgun (WGS) entry which is preliminary data.</text>
</comment>
<feature type="chain" id="PRO_5015671539" evidence="2">
    <location>
        <begin position="20"/>
        <end position="68"/>
    </location>
</feature>
<feature type="compositionally biased region" description="Basic and acidic residues" evidence="1">
    <location>
        <begin position="49"/>
        <end position="68"/>
    </location>
</feature>